<protein>
    <submittedName>
        <fullName evidence="1">Uncharacterized protein</fullName>
    </submittedName>
</protein>
<name>A0ABP9DDL2_9ACTN</name>
<comment type="caution">
    <text evidence="1">The sequence shown here is derived from an EMBL/GenBank/DDBJ whole genome shotgun (WGS) entry which is preliminary data.</text>
</comment>
<reference evidence="2" key="1">
    <citation type="journal article" date="2019" name="Int. J. Syst. Evol. Microbiol.">
        <title>The Global Catalogue of Microorganisms (GCM) 10K type strain sequencing project: providing services to taxonomists for standard genome sequencing and annotation.</title>
        <authorList>
            <consortium name="The Broad Institute Genomics Platform"/>
            <consortium name="The Broad Institute Genome Sequencing Center for Infectious Disease"/>
            <person name="Wu L."/>
            <person name="Ma J."/>
        </authorList>
    </citation>
    <scope>NUCLEOTIDE SEQUENCE [LARGE SCALE GENOMIC DNA]</scope>
    <source>
        <strain evidence="2">JCM 13006</strain>
    </source>
</reference>
<organism evidence="1 2">
    <name type="scientific">Kitasatospora terrestris</name>
    <dbReference type="NCBI Taxonomy" id="258051"/>
    <lineage>
        <taxon>Bacteria</taxon>
        <taxon>Bacillati</taxon>
        <taxon>Actinomycetota</taxon>
        <taxon>Actinomycetes</taxon>
        <taxon>Kitasatosporales</taxon>
        <taxon>Streptomycetaceae</taxon>
        <taxon>Kitasatospora</taxon>
    </lineage>
</organism>
<dbReference type="EMBL" id="BAABIS010000001">
    <property type="protein sequence ID" value="GAA4836060.1"/>
    <property type="molecule type" value="Genomic_DNA"/>
</dbReference>
<accession>A0ABP9DDL2</accession>
<sequence length="58" mass="5634">MAAAGALPVPFAGVARSPLGRIRTVRATADAHGLPGCERAAVAVAAAKGIGEARAVDP</sequence>
<evidence type="ECO:0000313" key="2">
    <source>
        <dbReference type="Proteomes" id="UP001501752"/>
    </source>
</evidence>
<dbReference type="Proteomes" id="UP001501752">
    <property type="component" value="Unassembled WGS sequence"/>
</dbReference>
<gene>
    <name evidence="1" type="ORF">GCM10023235_08630</name>
</gene>
<proteinExistence type="predicted"/>
<keyword evidence="2" id="KW-1185">Reference proteome</keyword>
<evidence type="ECO:0000313" key="1">
    <source>
        <dbReference type="EMBL" id="GAA4836060.1"/>
    </source>
</evidence>